<sequence length="990" mass="111088">MNQIGWNVIETEFVPAELHHKETMFALGNGYLSTRGTFEEGYPGENATTFIHGVYDDVPVVYTELVNCPNWLPLKIAVDGEVFSLDRGEVLEYKRQLDLRWGILSRDVVWRSPKGQTLHLRFDRLTSMAEEHVLIVRCQITPIDFAGEIEVIASIDTNVDNQGVKHWEHLNAGDTDNSAWLQLGCLKSKIELGMATQLTCSENAIATSANVNGNPTLSAKYSAQTGRTVTVEKIVTVFTSRQVSHPAQVAQERLVSLPSYTTLLAAHGAVWDALWRDCDVVIEGDSTAQLAIRYNLFQLLIAAPRHEDRVSIPAKTLTGYAYRGHVFWDTEIFIVPFLTLTQPQIARNLLSYRYYNLDGARRKAHEAGYEGAMYPWESASTGDEVTPRWVTGADGHPVRIWCGDIELHITTDVAYGVWQYWQATGDDEWMQQQGAEIILDTAVFWGSRAEWNSDRQCYEIRDVIGPDENHEHVDNNTFTNRMVQWHMETAIAVLDWLRQHHPAKATALTAQLDLTGDRLQRWSHIAQHLLILHNPETGIIEQYEGFFNLIDVDLSEYEGRTKSMQAILGIEETNQRQILKQPDVLMLLYMLRQSPLKTPWANREDLQLLRANWDYYTPRTDHTYGSSLGPAIHAILACDLDQSDEAYEHFMRAALVDLKDVRGNAHEGIHAASTGGSWQAVVFGFGGVRLTETGPIVDTPHLPPGWTRLNFKLHWQKQCYEFDISSTNGVTEVRVINNSEVPTLYTEKLPETFMDLSIKPTATEMPIKGVIFDLDGVITDTSEHHYRAWQQLADEEGIAFNRQANESMRGLARRDSLLHLLGDRQVTEAQIQEMMMRKNGYYEQFIQTLTADDLLPGVLPLLDELQATGIKIAIGSSSKNAQLVTKLLGISERLDAISDGYSVERHKPAPDVFLHAAMQLGLDPADCLVVEDAAAGVEAGLNAGMWVVGLGPTERFTAAHVICDDLAEVSWHDLTALLADSQIVCLPIAV</sequence>
<evidence type="ECO:0000256" key="3">
    <source>
        <dbReference type="PIRSR" id="PIRSR610972-2"/>
    </source>
</evidence>
<dbReference type="RefSeq" id="WP_045055936.1">
    <property type="nucleotide sequence ID" value="NZ_CAWMDP010000008.1"/>
</dbReference>
<dbReference type="Pfam" id="PF03632">
    <property type="entry name" value="Glyco_hydro_65m"/>
    <property type="match status" value="1"/>
</dbReference>
<gene>
    <name evidence="9" type="ORF">UH38_17275</name>
</gene>
<dbReference type="PANTHER" id="PTHR11051:SF8">
    <property type="entry name" value="PROTEIN-GLUCOSYLGALACTOSYLHYDROXYLYSINE GLUCOSIDASE"/>
    <property type="match status" value="1"/>
</dbReference>
<dbReference type="Proteomes" id="UP000032452">
    <property type="component" value="Unassembled WGS sequence"/>
</dbReference>
<feature type="binding site" evidence="4">
    <location>
        <position position="773"/>
    </location>
    <ligand>
        <name>Mg(2+)</name>
        <dbReference type="ChEBI" id="CHEBI:18420"/>
    </ligand>
</feature>
<name>A0A0D8ZNX8_9CYAN</name>
<evidence type="ECO:0000313" key="9">
    <source>
        <dbReference type="EMBL" id="KJH70523.1"/>
    </source>
</evidence>
<dbReference type="Pfam" id="PF00702">
    <property type="entry name" value="Hydrolase"/>
    <property type="match status" value="1"/>
</dbReference>
<dbReference type="GO" id="GO:0000287">
    <property type="term" value="F:magnesium ion binding"/>
    <property type="evidence" value="ECO:0007669"/>
    <property type="project" value="InterPro"/>
</dbReference>
<dbReference type="Gene3D" id="2.60.420.10">
    <property type="entry name" value="Maltose phosphorylase, domain 3"/>
    <property type="match status" value="1"/>
</dbReference>
<dbReference type="InterPro" id="IPR023198">
    <property type="entry name" value="PGP-like_dom2"/>
</dbReference>
<evidence type="ECO:0000256" key="5">
    <source>
        <dbReference type="PIRSR" id="PIRSR610972-4"/>
    </source>
</evidence>
<feature type="domain" description="Glycoside hydrolase family 65 central catalytic" evidence="6">
    <location>
        <begin position="293"/>
        <end position="679"/>
    </location>
</feature>
<keyword evidence="4" id="KW-0479">Metal-binding</keyword>
<dbReference type="Gene3D" id="3.40.50.1000">
    <property type="entry name" value="HAD superfamily/HAD-like"/>
    <property type="match status" value="1"/>
</dbReference>
<evidence type="ECO:0000259" key="7">
    <source>
        <dbReference type="Pfam" id="PF03633"/>
    </source>
</evidence>
<keyword evidence="10" id="KW-1185">Reference proteome</keyword>
<dbReference type="GO" id="GO:0016757">
    <property type="term" value="F:glycosyltransferase activity"/>
    <property type="evidence" value="ECO:0007669"/>
    <property type="project" value="UniProtKB-ARBA"/>
</dbReference>
<feature type="binding site" evidence="3">
    <location>
        <begin position="876"/>
        <end position="880"/>
    </location>
    <ligand>
        <name>substrate</name>
    </ligand>
</feature>
<accession>A0A0D8ZNX8</accession>
<dbReference type="CDD" id="cd02598">
    <property type="entry name" value="HAD_BPGM"/>
    <property type="match status" value="1"/>
</dbReference>
<dbReference type="EMBL" id="JYON01000021">
    <property type="protein sequence ID" value="KJH70523.1"/>
    <property type="molecule type" value="Genomic_DNA"/>
</dbReference>
<feature type="domain" description="Glycoside hydrolase family 65 C-terminal" evidence="7">
    <location>
        <begin position="699"/>
        <end position="733"/>
    </location>
</feature>
<dbReference type="GO" id="GO:0008801">
    <property type="term" value="F:beta-phosphoglucomutase activity"/>
    <property type="evidence" value="ECO:0007669"/>
    <property type="project" value="InterPro"/>
</dbReference>
<dbReference type="SFLD" id="SFLDG01129">
    <property type="entry name" value="C1.5:_HAD__Beta-PGM__Phosphata"/>
    <property type="match status" value="1"/>
</dbReference>
<feature type="active site" description="Nucleophile" evidence="2">
    <location>
        <position position="773"/>
    </location>
</feature>
<dbReference type="Gene3D" id="2.70.98.40">
    <property type="entry name" value="Glycoside hydrolase, family 65, N-terminal domain"/>
    <property type="match status" value="1"/>
</dbReference>
<dbReference type="Gene3D" id="1.50.10.10">
    <property type="match status" value="1"/>
</dbReference>
<keyword evidence="4" id="KW-0460">Magnesium</keyword>
<dbReference type="PANTHER" id="PTHR11051">
    <property type="entry name" value="GLYCOSYL HYDROLASE-RELATED"/>
    <property type="match status" value="1"/>
</dbReference>
<dbReference type="InterPro" id="IPR036412">
    <property type="entry name" value="HAD-like_sf"/>
</dbReference>
<dbReference type="InterPro" id="IPR012341">
    <property type="entry name" value="6hp_glycosidase-like_sf"/>
</dbReference>
<dbReference type="InterPro" id="IPR005196">
    <property type="entry name" value="Glyco_hydro_65_N"/>
</dbReference>
<evidence type="ECO:0000256" key="1">
    <source>
        <dbReference type="ARBA" id="ARBA00006171"/>
    </source>
</evidence>
<dbReference type="GO" id="GO:0030246">
    <property type="term" value="F:carbohydrate binding"/>
    <property type="evidence" value="ECO:0007669"/>
    <property type="project" value="InterPro"/>
</dbReference>
<dbReference type="SUPFAM" id="SSF48208">
    <property type="entry name" value="Six-hairpin glycosidases"/>
    <property type="match status" value="1"/>
</dbReference>
<dbReference type="AlphaFoldDB" id="A0A0D8ZNX8"/>
<feature type="binding site" evidence="3">
    <location>
        <begin position="773"/>
        <end position="775"/>
    </location>
    <ligand>
        <name>substrate</name>
    </ligand>
</feature>
<feature type="binding site" evidence="4">
    <location>
        <position position="775"/>
    </location>
    <ligand>
        <name>Mg(2+)</name>
        <dbReference type="ChEBI" id="CHEBI:18420"/>
    </ligand>
</feature>
<feature type="site" description="Important for catalytic activity and assists the phosphoryl transfer reaction to Asp8 by balancing charge and orienting the reacting groups" evidence="5">
    <location>
        <position position="876"/>
    </location>
</feature>
<dbReference type="SUPFAM" id="SSF74650">
    <property type="entry name" value="Galactose mutarotase-like"/>
    <property type="match status" value="1"/>
</dbReference>
<evidence type="ECO:0000313" key="10">
    <source>
        <dbReference type="Proteomes" id="UP000032452"/>
    </source>
</evidence>
<dbReference type="InterPro" id="IPR006439">
    <property type="entry name" value="HAD-SF_hydro_IA"/>
</dbReference>
<dbReference type="InterPro" id="IPR011013">
    <property type="entry name" value="Gal_mutarotase_sf_dom"/>
</dbReference>
<feature type="domain" description="Glycoside hydrolase family 65 N-terminal" evidence="8">
    <location>
        <begin position="9"/>
        <end position="241"/>
    </location>
</feature>
<feature type="binding site" evidence="4">
    <location>
        <position position="932"/>
    </location>
    <ligand>
        <name>Mg(2+)</name>
        <dbReference type="ChEBI" id="CHEBI:18420"/>
    </ligand>
</feature>
<feature type="binding site" evidence="3">
    <location>
        <begin position="808"/>
        <end position="813"/>
    </location>
    <ligand>
        <name>substrate</name>
    </ligand>
</feature>
<dbReference type="NCBIfam" id="TIGR02009">
    <property type="entry name" value="PGMB-YQAB-SF"/>
    <property type="match status" value="1"/>
</dbReference>
<feature type="binding site" evidence="3">
    <location>
        <position position="816"/>
    </location>
    <ligand>
        <name>substrate</name>
    </ligand>
</feature>
<evidence type="ECO:0000259" key="6">
    <source>
        <dbReference type="Pfam" id="PF03632"/>
    </source>
</evidence>
<reference evidence="9 10" key="1">
    <citation type="submission" date="2015-02" db="EMBL/GenBank/DDBJ databases">
        <title>Draft genome of a novel marine cyanobacterium (Chroococcales) isolated from South Atlantic Ocean.</title>
        <authorList>
            <person name="Rigonato J."/>
            <person name="Alvarenga D.O."/>
            <person name="Branco L.H."/>
            <person name="Varani A.M."/>
            <person name="Brandini F.P."/>
            <person name="Fiore M.F."/>
        </authorList>
    </citation>
    <scope>NUCLEOTIDE SEQUENCE [LARGE SCALE GENOMIC DNA]</scope>
    <source>
        <strain evidence="9 10">CENA595</strain>
    </source>
</reference>
<dbReference type="Pfam" id="PF03636">
    <property type="entry name" value="Glyco_hydro_65N"/>
    <property type="match status" value="1"/>
</dbReference>
<dbReference type="InterPro" id="IPR008928">
    <property type="entry name" value="6-hairpin_glycosidase_sf"/>
</dbReference>
<dbReference type="Pfam" id="PF03633">
    <property type="entry name" value="Glyco_hydro_65C"/>
    <property type="match status" value="1"/>
</dbReference>
<evidence type="ECO:0000256" key="2">
    <source>
        <dbReference type="PIRSR" id="PIRSR610972-1"/>
    </source>
</evidence>
<dbReference type="NCBIfam" id="TIGR01509">
    <property type="entry name" value="HAD-SF-IA-v3"/>
    <property type="match status" value="1"/>
</dbReference>
<dbReference type="NCBIfam" id="TIGR01990">
    <property type="entry name" value="bPGM"/>
    <property type="match status" value="1"/>
</dbReference>
<dbReference type="InterPro" id="IPR010976">
    <property type="entry name" value="B-phosphoglucomutase_hydrolase"/>
</dbReference>
<dbReference type="SUPFAM" id="SSF56784">
    <property type="entry name" value="HAD-like"/>
    <property type="match status" value="1"/>
</dbReference>
<dbReference type="PATRIC" id="fig|1618023.3.peg.525"/>
<protein>
    <submittedName>
        <fullName evidence="9">HAD family hydrolase</fullName>
    </submittedName>
</protein>
<evidence type="ECO:0000256" key="4">
    <source>
        <dbReference type="PIRSR" id="PIRSR610972-3"/>
    </source>
</evidence>
<dbReference type="GO" id="GO:0004553">
    <property type="term" value="F:hydrolase activity, hydrolyzing O-glycosyl compounds"/>
    <property type="evidence" value="ECO:0007669"/>
    <property type="project" value="TreeGrafter"/>
</dbReference>
<feature type="site" description="Important for catalytic activity and assists the phosphoryl transfer reaction to Asp8 by balancing charge and orienting the reacting groups" evidence="5">
    <location>
        <position position="907"/>
    </location>
</feature>
<evidence type="ECO:0000259" key="8">
    <source>
        <dbReference type="Pfam" id="PF03636"/>
    </source>
</evidence>
<keyword evidence="9" id="KW-0378">Hydrolase</keyword>
<feature type="binding site" evidence="3">
    <location>
        <position position="838"/>
    </location>
    <ligand>
        <name>substrate</name>
    </ligand>
</feature>
<feature type="binding site" evidence="4">
    <location>
        <position position="931"/>
    </location>
    <ligand>
        <name>Mg(2+)</name>
        <dbReference type="ChEBI" id="CHEBI:18420"/>
    </ligand>
</feature>
<dbReference type="GO" id="GO:0005975">
    <property type="term" value="P:carbohydrate metabolic process"/>
    <property type="evidence" value="ECO:0007669"/>
    <property type="project" value="InterPro"/>
</dbReference>
<organism evidence="9 10">
    <name type="scientific">Aliterella atlantica CENA595</name>
    <dbReference type="NCBI Taxonomy" id="1618023"/>
    <lineage>
        <taxon>Bacteria</taxon>
        <taxon>Bacillati</taxon>
        <taxon>Cyanobacteriota</taxon>
        <taxon>Cyanophyceae</taxon>
        <taxon>Chroococcidiopsidales</taxon>
        <taxon>Aliterellaceae</taxon>
        <taxon>Aliterella</taxon>
    </lineage>
</organism>
<dbReference type="OrthoDB" id="414934at2"/>
<comment type="cofactor">
    <cofactor evidence="4">
        <name>Mg(2+)</name>
        <dbReference type="ChEBI" id="CHEBI:18420"/>
    </cofactor>
    <text evidence="4">Binds 2 magnesium ions per subunit.</text>
</comment>
<dbReference type="InterPro" id="IPR010972">
    <property type="entry name" value="Beta-PGM"/>
</dbReference>
<proteinExistence type="inferred from homology"/>
<dbReference type="InterPro" id="IPR037018">
    <property type="entry name" value="GH65_N"/>
</dbReference>
<comment type="similarity">
    <text evidence="1">Belongs to the HAD-like hydrolase superfamily. CbbY/CbbZ/Gph/YieH family.</text>
</comment>
<feature type="binding site" evidence="3">
    <location>
        <position position="789"/>
    </location>
    <ligand>
        <name>substrate</name>
    </ligand>
</feature>
<dbReference type="InterPro" id="IPR023214">
    <property type="entry name" value="HAD_sf"/>
</dbReference>
<dbReference type="SFLD" id="SFLDS00003">
    <property type="entry name" value="Haloacid_Dehalogenase"/>
    <property type="match status" value="1"/>
</dbReference>
<feature type="binding site" evidence="3">
    <location>
        <position position="907"/>
    </location>
    <ligand>
        <name>substrate</name>
    </ligand>
</feature>
<feature type="active site" description="Proton donor/acceptor" evidence="2">
    <location>
        <position position="775"/>
    </location>
</feature>
<dbReference type="InterPro" id="IPR005195">
    <property type="entry name" value="Glyco_hydro_65_M"/>
</dbReference>
<dbReference type="InterPro" id="IPR005194">
    <property type="entry name" value="Glyco_hydro_65_C"/>
</dbReference>
<comment type="caution">
    <text evidence="9">The sequence shown here is derived from an EMBL/GenBank/DDBJ whole genome shotgun (WGS) entry which is preliminary data.</text>
</comment>
<dbReference type="Gene3D" id="1.10.150.240">
    <property type="entry name" value="Putative phosphatase, domain 2"/>
    <property type="match status" value="1"/>
</dbReference>
<dbReference type="SFLD" id="SFLDG01135">
    <property type="entry name" value="C1.5.6:_HAD__Beta-PGM__Phospha"/>
    <property type="match status" value="1"/>
</dbReference>
<dbReference type="STRING" id="1618023.UH38_17275"/>